<dbReference type="Pfam" id="PF03567">
    <property type="entry name" value="Sulfotransfer_2"/>
    <property type="match status" value="1"/>
</dbReference>
<evidence type="ECO:0000256" key="5">
    <source>
        <dbReference type="ARBA" id="ARBA00023034"/>
    </source>
</evidence>
<evidence type="ECO:0000256" key="1">
    <source>
        <dbReference type="ARBA" id="ARBA00004323"/>
    </source>
</evidence>
<dbReference type="AlphaFoldDB" id="A0A4R5ZXP1"/>
<protein>
    <recommendedName>
        <fullName evidence="11">Sulfotransferase family protein</fullName>
    </recommendedName>
</protein>
<accession>A0A4R5ZXP1</accession>
<organism evidence="9 10">
    <name type="scientific">Palleronia sediminis</name>
    <dbReference type="NCBI Taxonomy" id="2547833"/>
    <lineage>
        <taxon>Bacteria</taxon>
        <taxon>Pseudomonadati</taxon>
        <taxon>Pseudomonadota</taxon>
        <taxon>Alphaproteobacteria</taxon>
        <taxon>Rhodobacterales</taxon>
        <taxon>Roseobacteraceae</taxon>
        <taxon>Palleronia</taxon>
    </lineage>
</organism>
<name>A0A4R5ZXP1_9RHOB</name>
<comment type="subcellular location">
    <subcellularLocation>
        <location evidence="1">Golgi apparatus membrane</location>
        <topology evidence="1">Single-pass type II membrane protein</topology>
    </subcellularLocation>
</comment>
<gene>
    <name evidence="9" type="ORF">E2L08_15595</name>
</gene>
<keyword evidence="3" id="KW-0812">Transmembrane</keyword>
<reference evidence="9 10" key="1">
    <citation type="submission" date="2019-03" db="EMBL/GenBank/DDBJ databases">
        <title>Primorskyibacter sp. SS33 isolated from sediments.</title>
        <authorList>
            <person name="Xunke S."/>
        </authorList>
    </citation>
    <scope>NUCLEOTIDE SEQUENCE [LARGE SCALE GENOMIC DNA]</scope>
    <source>
        <strain evidence="9 10">SS33</strain>
    </source>
</reference>
<dbReference type="Proteomes" id="UP000295701">
    <property type="component" value="Unassembled WGS sequence"/>
</dbReference>
<sequence length="217" mass="24839">MGVHIDKFGLSYFSVPKVACSSLKHFLFQIENGFAFRNFWANGKYYTIHNVCYSSRPFEKEKALVGKDKFTFAVVRDPVSRFISAYRDKVAGRCIAPARDLTDRDRDNGMVPEPDLGTFVANLERYRDLSPEVRRHTEPMTFYLGTDPAFFDRIYGMRELDEVVEDVRQRVGGTVPALPHRNASTPPEGGAQDLSDRQDAAVRNYYAEDYRIFGAWV</sequence>
<keyword evidence="5" id="KW-0333">Golgi apparatus</keyword>
<evidence type="ECO:0000256" key="2">
    <source>
        <dbReference type="ARBA" id="ARBA00022679"/>
    </source>
</evidence>
<dbReference type="GO" id="GO:0016051">
    <property type="term" value="P:carbohydrate biosynthetic process"/>
    <property type="evidence" value="ECO:0007669"/>
    <property type="project" value="InterPro"/>
</dbReference>
<keyword evidence="4" id="KW-1133">Transmembrane helix</keyword>
<evidence type="ECO:0000256" key="6">
    <source>
        <dbReference type="ARBA" id="ARBA00023136"/>
    </source>
</evidence>
<comment type="caution">
    <text evidence="9">The sequence shown here is derived from an EMBL/GenBank/DDBJ whole genome shotgun (WGS) entry which is preliminary data.</text>
</comment>
<keyword evidence="6" id="KW-0472">Membrane</keyword>
<evidence type="ECO:0000256" key="7">
    <source>
        <dbReference type="ARBA" id="ARBA00023180"/>
    </source>
</evidence>
<proteinExistence type="predicted"/>
<dbReference type="InterPro" id="IPR018011">
    <property type="entry name" value="Carb_sulfotrans_8-10"/>
</dbReference>
<evidence type="ECO:0000256" key="4">
    <source>
        <dbReference type="ARBA" id="ARBA00022989"/>
    </source>
</evidence>
<dbReference type="InterPro" id="IPR005331">
    <property type="entry name" value="Sulfotransferase"/>
</dbReference>
<evidence type="ECO:0000256" key="3">
    <source>
        <dbReference type="ARBA" id="ARBA00022692"/>
    </source>
</evidence>
<dbReference type="GO" id="GO:0008146">
    <property type="term" value="F:sulfotransferase activity"/>
    <property type="evidence" value="ECO:0007669"/>
    <property type="project" value="InterPro"/>
</dbReference>
<dbReference type="PANTHER" id="PTHR12137">
    <property type="entry name" value="CARBOHYDRATE SULFOTRANSFERASE"/>
    <property type="match status" value="1"/>
</dbReference>
<dbReference type="EMBL" id="SNAA01000023">
    <property type="protein sequence ID" value="TDL75024.1"/>
    <property type="molecule type" value="Genomic_DNA"/>
</dbReference>
<dbReference type="GO" id="GO:0016020">
    <property type="term" value="C:membrane"/>
    <property type="evidence" value="ECO:0007669"/>
    <property type="project" value="InterPro"/>
</dbReference>
<evidence type="ECO:0000256" key="8">
    <source>
        <dbReference type="SAM" id="MobiDB-lite"/>
    </source>
</evidence>
<keyword evidence="10" id="KW-1185">Reference proteome</keyword>
<evidence type="ECO:0008006" key="11">
    <source>
        <dbReference type="Google" id="ProtNLM"/>
    </source>
</evidence>
<evidence type="ECO:0000313" key="10">
    <source>
        <dbReference type="Proteomes" id="UP000295701"/>
    </source>
</evidence>
<evidence type="ECO:0000313" key="9">
    <source>
        <dbReference type="EMBL" id="TDL75024.1"/>
    </source>
</evidence>
<dbReference type="RefSeq" id="WP_133398029.1">
    <property type="nucleotide sequence ID" value="NZ_SNAA01000023.1"/>
</dbReference>
<dbReference type="OrthoDB" id="554104at2"/>
<keyword evidence="2" id="KW-0808">Transferase</keyword>
<dbReference type="PANTHER" id="PTHR12137:SF54">
    <property type="entry name" value="CARBOHYDRATE SULFOTRANSFERASE"/>
    <property type="match status" value="1"/>
</dbReference>
<keyword evidence="7" id="KW-0325">Glycoprotein</keyword>
<feature type="region of interest" description="Disordered" evidence="8">
    <location>
        <begin position="174"/>
        <end position="195"/>
    </location>
</feature>